<gene>
    <name evidence="2" type="ORF">Sradi_1575800</name>
</gene>
<evidence type="ECO:0000259" key="1">
    <source>
        <dbReference type="PROSITE" id="PS50878"/>
    </source>
</evidence>
<protein>
    <recommendedName>
        <fullName evidence="1">Reverse transcriptase domain-containing protein</fullName>
    </recommendedName>
</protein>
<organism evidence="2">
    <name type="scientific">Sesamum radiatum</name>
    <name type="common">Black benniseed</name>
    <dbReference type="NCBI Taxonomy" id="300843"/>
    <lineage>
        <taxon>Eukaryota</taxon>
        <taxon>Viridiplantae</taxon>
        <taxon>Streptophyta</taxon>
        <taxon>Embryophyta</taxon>
        <taxon>Tracheophyta</taxon>
        <taxon>Spermatophyta</taxon>
        <taxon>Magnoliopsida</taxon>
        <taxon>eudicotyledons</taxon>
        <taxon>Gunneridae</taxon>
        <taxon>Pentapetalae</taxon>
        <taxon>asterids</taxon>
        <taxon>lamiids</taxon>
        <taxon>Lamiales</taxon>
        <taxon>Pedaliaceae</taxon>
        <taxon>Sesamum</taxon>
    </lineage>
</organism>
<comment type="caution">
    <text evidence="2">The sequence shown here is derived from an EMBL/GenBank/DDBJ whole genome shotgun (WGS) entry which is preliminary data.</text>
</comment>
<sequence>MRTLIISHFSNLFRSGNPFEEEIDRGVEYIMPRVHEGMAQELSRPFTADEVMIRLGFPHAFVRLVITCVTSISYSFIVNGCEFGSVIPQRGLRQGDPLSPYLLLFFTEALSSLLLNAERERSIREIAIRNAPRISHLLFANDTLIFSEASRDAMNAVAEMLNTYALASGQSINYNKSTVVYSSNIRFKLQDQLPIILKIQREEKHEKYLGIPAVIG</sequence>
<dbReference type="EMBL" id="JACGWJ010000006">
    <property type="protein sequence ID" value="KAL0413741.1"/>
    <property type="molecule type" value="Genomic_DNA"/>
</dbReference>
<dbReference type="PANTHER" id="PTHR46890:SF48">
    <property type="entry name" value="RNA-DIRECTED DNA POLYMERASE"/>
    <property type="match status" value="1"/>
</dbReference>
<dbReference type="PROSITE" id="PS50878">
    <property type="entry name" value="RT_POL"/>
    <property type="match status" value="1"/>
</dbReference>
<reference evidence="2" key="1">
    <citation type="submission" date="2020-06" db="EMBL/GenBank/DDBJ databases">
        <authorList>
            <person name="Li T."/>
            <person name="Hu X."/>
            <person name="Zhang T."/>
            <person name="Song X."/>
            <person name="Zhang H."/>
            <person name="Dai N."/>
            <person name="Sheng W."/>
            <person name="Hou X."/>
            <person name="Wei L."/>
        </authorList>
    </citation>
    <scope>NUCLEOTIDE SEQUENCE</scope>
    <source>
        <strain evidence="2">G02</strain>
        <tissue evidence="2">Leaf</tissue>
    </source>
</reference>
<proteinExistence type="predicted"/>
<reference evidence="2" key="2">
    <citation type="journal article" date="2024" name="Plant">
        <title>Genomic evolution and insights into agronomic trait innovations of Sesamum species.</title>
        <authorList>
            <person name="Miao H."/>
            <person name="Wang L."/>
            <person name="Qu L."/>
            <person name="Liu H."/>
            <person name="Sun Y."/>
            <person name="Le M."/>
            <person name="Wang Q."/>
            <person name="Wei S."/>
            <person name="Zheng Y."/>
            <person name="Lin W."/>
            <person name="Duan Y."/>
            <person name="Cao H."/>
            <person name="Xiong S."/>
            <person name="Wang X."/>
            <person name="Wei L."/>
            <person name="Li C."/>
            <person name="Ma Q."/>
            <person name="Ju M."/>
            <person name="Zhao R."/>
            <person name="Li G."/>
            <person name="Mu C."/>
            <person name="Tian Q."/>
            <person name="Mei H."/>
            <person name="Zhang T."/>
            <person name="Gao T."/>
            <person name="Zhang H."/>
        </authorList>
    </citation>
    <scope>NUCLEOTIDE SEQUENCE</scope>
    <source>
        <strain evidence="2">G02</strain>
    </source>
</reference>
<dbReference type="InterPro" id="IPR052343">
    <property type="entry name" value="Retrotransposon-Effector_Assoc"/>
</dbReference>
<dbReference type="Pfam" id="PF00078">
    <property type="entry name" value="RVT_1"/>
    <property type="match status" value="1"/>
</dbReference>
<feature type="domain" description="Reverse transcriptase" evidence="1">
    <location>
        <begin position="1"/>
        <end position="213"/>
    </location>
</feature>
<accession>A0AAW2UDV3</accession>
<dbReference type="AlphaFoldDB" id="A0AAW2UDV3"/>
<dbReference type="InterPro" id="IPR000477">
    <property type="entry name" value="RT_dom"/>
</dbReference>
<evidence type="ECO:0000313" key="2">
    <source>
        <dbReference type="EMBL" id="KAL0413741.1"/>
    </source>
</evidence>
<dbReference type="PANTHER" id="PTHR46890">
    <property type="entry name" value="NON-LTR RETROLELEMENT REVERSE TRANSCRIPTASE-LIKE PROTEIN-RELATED"/>
    <property type="match status" value="1"/>
</dbReference>
<name>A0AAW2UDV3_SESRA</name>